<feature type="transmembrane region" description="Helical" evidence="6">
    <location>
        <begin position="162"/>
        <end position="183"/>
    </location>
</feature>
<reference evidence="10" key="1">
    <citation type="submission" date="2016-11" db="UniProtKB">
        <authorList>
            <consortium name="WormBaseParasite"/>
        </authorList>
    </citation>
    <scope>IDENTIFICATION</scope>
</reference>
<dbReference type="Proteomes" id="UP000582659">
    <property type="component" value="Unassembled WGS sequence"/>
</dbReference>
<organism evidence="8 10">
    <name type="scientific">Bursaphelenchus xylophilus</name>
    <name type="common">Pinewood nematode worm</name>
    <name type="synonym">Aphelenchoides xylophilus</name>
    <dbReference type="NCBI Taxonomy" id="6326"/>
    <lineage>
        <taxon>Eukaryota</taxon>
        <taxon>Metazoa</taxon>
        <taxon>Ecdysozoa</taxon>
        <taxon>Nematoda</taxon>
        <taxon>Chromadorea</taxon>
        <taxon>Rhabditida</taxon>
        <taxon>Tylenchina</taxon>
        <taxon>Tylenchomorpha</taxon>
        <taxon>Aphelenchoidea</taxon>
        <taxon>Aphelenchoididae</taxon>
        <taxon>Bursaphelenchus</taxon>
    </lineage>
</organism>
<evidence type="ECO:0000313" key="10">
    <source>
        <dbReference type="WBParaSite" id="BXY_0857200.1"/>
    </source>
</evidence>
<gene>
    <name evidence="7" type="ORF">BXYJ_LOCUS13377</name>
</gene>
<comment type="subcellular location">
    <subcellularLocation>
        <location evidence="1">Endomembrane system</location>
        <topology evidence="1">Multi-pass membrane protein</topology>
    </subcellularLocation>
</comment>
<dbReference type="GO" id="GO:0012505">
    <property type="term" value="C:endomembrane system"/>
    <property type="evidence" value="ECO:0007669"/>
    <property type="project" value="UniProtKB-SubCell"/>
</dbReference>
<sequence>MPKFKRPFGAAKFFVLDKASTEQYFGVVLSAFSLAQIIACPLVGYWSNRHEGLRIPLVFCHTLSAIGNCMYFCAQAAETGAKRRLIVLISRLTLGFGSGAIGLFQSYAVMASTIEDRPRAIALITGGGALGLTTGPALQLLFTPLSYPGIPITSGLLFNMYTTPALFGLLASLLGILVLNCVFQERYAGILEKSGKLEKQDEDLPPYDKTAVLICCVTKFTQMFTFTNVETIGSPLAMTMFGFNKHQAVTVVAIAHTFLSATAFSVNATVACTRVGKFKIREMKALMILSLVIGLALALNPSHPKPNAAKKNVAVDDHRRTVAPCPNAQAYNDCNPPFGRHVIPCDETCTNGGDVATCCRAHGFGDGDCDGADHAQCWS</sequence>
<evidence type="ECO:0000313" key="8">
    <source>
        <dbReference type="Proteomes" id="UP000095284"/>
    </source>
</evidence>
<keyword evidence="5 6" id="KW-0472">Membrane</keyword>
<reference evidence="7" key="2">
    <citation type="submission" date="2020-09" db="EMBL/GenBank/DDBJ databases">
        <authorList>
            <person name="Kikuchi T."/>
        </authorList>
    </citation>
    <scope>NUCLEOTIDE SEQUENCE</scope>
    <source>
        <strain evidence="7">Ka4C1</strain>
    </source>
</reference>
<keyword evidence="4 6" id="KW-1133">Transmembrane helix</keyword>
<evidence type="ECO:0000256" key="2">
    <source>
        <dbReference type="ARBA" id="ARBA00022448"/>
    </source>
</evidence>
<dbReference type="OrthoDB" id="370281at2759"/>
<dbReference type="eggNOG" id="KOG2325">
    <property type="taxonomic scope" value="Eukaryota"/>
</dbReference>
<feature type="transmembrane region" description="Helical" evidence="6">
    <location>
        <begin position="121"/>
        <end position="142"/>
    </location>
</feature>
<evidence type="ECO:0000256" key="3">
    <source>
        <dbReference type="ARBA" id="ARBA00022692"/>
    </source>
</evidence>
<dbReference type="EMBL" id="CAJFCV020000006">
    <property type="protein sequence ID" value="CAG9128107.1"/>
    <property type="molecule type" value="Genomic_DNA"/>
</dbReference>
<evidence type="ECO:0000313" key="7">
    <source>
        <dbReference type="EMBL" id="CAD5233286.1"/>
    </source>
</evidence>
<evidence type="ECO:0000256" key="6">
    <source>
        <dbReference type="SAM" id="Phobius"/>
    </source>
</evidence>
<dbReference type="GO" id="GO:0005765">
    <property type="term" value="C:lysosomal membrane"/>
    <property type="evidence" value="ECO:0007669"/>
    <property type="project" value="TreeGrafter"/>
</dbReference>
<dbReference type="Pfam" id="PF07690">
    <property type="entry name" value="MFS_1"/>
    <property type="match status" value="1"/>
</dbReference>
<dbReference type="Proteomes" id="UP000659654">
    <property type="component" value="Unassembled WGS sequence"/>
</dbReference>
<dbReference type="PANTHER" id="PTHR23510">
    <property type="entry name" value="INNER MEMBRANE TRANSPORT PROTEIN YAJR"/>
    <property type="match status" value="1"/>
</dbReference>
<dbReference type="InterPro" id="IPR036259">
    <property type="entry name" value="MFS_trans_sf"/>
</dbReference>
<feature type="transmembrane region" description="Helical" evidence="6">
    <location>
        <begin position="24"/>
        <end position="46"/>
    </location>
</feature>
<dbReference type="WBParaSite" id="BXY_0857200.1">
    <property type="protein sequence ID" value="BXY_0857200.1"/>
    <property type="gene ID" value="BXY_0857200"/>
</dbReference>
<keyword evidence="3 6" id="KW-0812">Transmembrane</keyword>
<keyword evidence="2" id="KW-0813">Transport</keyword>
<evidence type="ECO:0000313" key="9">
    <source>
        <dbReference type="Proteomes" id="UP000659654"/>
    </source>
</evidence>
<accession>A0A1I7S6D5</accession>
<feature type="transmembrane region" description="Helical" evidence="6">
    <location>
        <begin position="58"/>
        <end position="77"/>
    </location>
</feature>
<feature type="transmembrane region" description="Helical" evidence="6">
    <location>
        <begin position="89"/>
        <end position="109"/>
    </location>
</feature>
<evidence type="ECO:0000256" key="1">
    <source>
        <dbReference type="ARBA" id="ARBA00004127"/>
    </source>
</evidence>
<dbReference type="InterPro" id="IPR011701">
    <property type="entry name" value="MFS"/>
</dbReference>
<protein>
    <submittedName>
        <fullName evidence="7">(pine wood nematode) hypothetical protein</fullName>
    </submittedName>
</protein>
<proteinExistence type="predicted"/>
<dbReference type="AlphaFoldDB" id="A0A1I7S6D5"/>
<evidence type="ECO:0000256" key="5">
    <source>
        <dbReference type="ARBA" id="ARBA00023136"/>
    </source>
</evidence>
<dbReference type="SUPFAM" id="SSF103473">
    <property type="entry name" value="MFS general substrate transporter"/>
    <property type="match status" value="1"/>
</dbReference>
<evidence type="ECO:0000256" key="4">
    <source>
        <dbReference type="ARBA" id="ARBA00022989"/>
    </source>
</evidence>
<dbReference type="PANTHER" id="PTHR23510:SF3">
    <property type="entry name" value="MAJOR FACILITATOR SUPERFAMILY DOMAIN-CONTAINING PROTEIN 8"/>
    <property type="match status" value="1"/>
</dbReference>
<feature type="transmembrane region" description="Helical" evidence="6">
    <location>
        <begin position="285"/>
        <end position="302"/>
    </location>
</feature>
<dbReference type="InterPro" id="IPR051068">
    <property type="entry name" value="MFS_Domain-Containing_Protein"/>
</dbReference>
<dbReference type="Proteomes" id="UP000095284">
    <property type="component" value="Unplaced"/>
</dbReference>
<name>A0A1I7S6D5_BURXY</name>
<dbReference type="EMBL" id="CAJFDI010000006">
    <property type="protein sequence ID" value="CAD5233286.1"/>
    <property type="molecule type" value="Genomic_DNA"/>
</dbReference>
<keyword evidence="9" id="KW-1185">Reference proteome</keyword>
<dbReference type="Gene3D" id="1.20.1250.20">
    <property type="entry name" value="MFS general substrate transporter like domains"/>
    <property type="match status" value="1"/>
</dbReference>
<dbReference type="GO" id="GO:0022857">
    <property type="term" value="F:transmembrane transporter activity"/>
    <property type="evidence" value="ECO:0007669"/>
    <property type="project" value="InterPro"/>
</dbReference>